<dbReference type="GO" id="GO:0020037">
    <property type="term" value="F:heme binding"/>
    <property type="evidence" value="ECO:0007669"/>
    <property type="project" value="InterPro"/>
</dbReference>
<dbReference type="InterPro" id="IPR036909">
    <property type="entry name" value="Cyt_c-like_dom_sf"/>
</dbReference>
<feature type="non-terminal residue" evidence="1">
    <location>
        <position position="65"/>
    </location>
</feature>
<evidence type="ECO:0008006" key="2">
    <source>
        <dbReference type="Google" id="ProtNLM"/>
    </source>
</evidence>
<dbReference type="AlphaFoldDB" id="A0A382ZNF6"/>
<organism evidence="1">
    <name type="scientific">marine metagenome</name>
    <dbReference type="NCBI Taxonomy" id="408172"/>
    <lineage>
        <taxon>unclassified sequences</taxon>
        <taxon>metagenomes</taxon>
        <taxon>ecological metagenomes</taxon>
    </lineage>
</organism>
<proteinExistence type="predicted"/>
<name>A0A382ZNF6_9ZZZZ</name>
<dbReference type="Gene3D" id="1.10.760.10">
    <property type="entry name" value="Cytochrome c-like domain"/>
    <property type="match status" value="1"/>
</dbReference>
<evidence type="ECO:0000313" key="1">
    <source>
        <dbReference type="EMBL" id="SVD96991.1"/>
    </source>
</evidence>
<gene>
    <name evidence="1" type="ORF">METZ01_LOCUS449845</name>
</gene>
<reference evidence="1" key="1">
    <citation type="submission" date="2018-05" db="EMBL/GenBank/DDBJ databases">
        <authorList>
            <person name="Lanie J.A."/>
            <person name="Ng W.-L."/>
            <person name="Kazmierczak K.M."/>
            <person name="Andrzejewski T.M."/>
            <person name="Davidsen T.M."/>
            <person name="Wayne K.J."/>
            <person name="Tettelin H."/>
            <person name="Glass J.I."/>
            <person name="Rusch D."/>
            <person name="Podicherti R."/>
            <person name="Tsui H.-C.T."/>
            <person name="Winkler M.E."/>
        </authorList>
    </citation>
    <scope>NUCLEOTIDE SEQUENCE</scope>
</reference>
<sequence>MRIKSFLSTLAILTVIIPGFPMSLHPSGKEGMMLSLSCTSCHGTYGISPGAIPTIYGKSREYIMK</sequence>
<accession>A0A382ZNF6</accession>
<protein>
    <recommendedName>
        <fullName evidence="2">Cytochrome c domain-containing protein</fullName>
    </recommendedName>
</protein>
<dbReference type="EMBL" id="UINC01185337">
    <property type="protein sequence ID" value="SVD96991.1"/>
    <property type="molecule type" value="Genomic_DNA"/>
</dbReference>
<dbReference type="GO" id="GO:0009055">
    <property type="term" value="F:electron transfer activity"/>
    <property type="evidence" value="ECO:0007669"/>
    <property type="project" value="InterPro"/>
</dbReference>
<dbReference type="SUPFAM" id="SSF46626">
    <property type="entry name" value="Cytochrome c"/>
    <property type="match status" value="1"/>
</dbReference>